<keyword evidence="5 8" id="KW-0418">Kinase</keyword>
<keyword evidence="3 8" id="KW-0545">Nucleotide biosynthesis</keyword>
<keyword evidence="11" id="KW-1185">Reference proteome</keyword>
<evidence type="ECO:0000256" key="4">
    <source>
        <dbReference type="ARBA" id="ARBA00022741"/>
    </source>
</evidence>
<keyword evidence="2 8" id="KW-0808">Transferase</keyword>
<comment type="function">
    <text evidence="8">Phosphorylation of dTMP to form dTDP in both de novo and salvage pathways of dTTP synthesis.</text>
</comment>
<dbReference type="GO" id="GO:0016301">
    <property type="term" value="F:kinase activity"/>
    <property type="evidence" value="ECO:0007669"/>
    <property type="project" value="UniProtKB-KW"/>
</dbReference>
<evidence type="ECO:0000256" key="1">
    <source>
        <dbReference type="ARBA" id="ARBA00009776"/>
    </source>
</evidence>
<dbReference type="InterPro" id="IPR018094">
    <property type="entry name" value="Thymidylate_kinase"/>
</dbReference>
<sequence>MPFPQFISLDGIDGVGKSTQIQLLTQRLTEAGQDVLVVRDPGSTEIGQKLRALLLDSDLHMNRLTEAMLFMASRTEMIESILRPALAAGKTVISDRFLLANVVYQSTGDLRPGSKPTVAPETLWQMGRIACGGLSPDLTLVLDMPAEVSLKRLDGPADRMEARGTDYMNAVRNAFLAQLPHTGGRGVVIDADDTPEGVAERIWTAVHGS</sequence>
<name>A0ABY1PZH5_9BACT</name>
<proteinExistence type="inferred from homology"/>
<dbReference type="InterPro" id="IPR027417">
    <property type="entry name" value="P-loop_NTPase"/>
</dbReference>
<evidence type="ECO:0000256" key="7">
    <source>
        <dbReference type="ARBA" id="ARBA00048743"/>
    </source>
</evidence>
<dbReference type="Gene3D" id="3.40.50.300">
    <property type="entry name" value="P-loop containing nucleotide triphosphate hydrolases"/>
    <property type="match status" value="1"/>
</dbReference>
<dbReference type="PANTHER" id="PTHR10344">
    <property type="entry name" value="THYMIDYLATE KINASE"/>
    <property type="match status" value="1"/>
</dbReference>
<dbReference type="CDD" id="cd01672">
    <property type="entry name" value="TMPK"/>
    <property type="match status" value="1"/>
</dbReference>
<comment type="caution">
    <text evidence="10">The sequence shown here is derived from an EMBL/GenBank/DDBJ whole genome shotgun (WGS) entry which is preliminary data.</text>
</comment>
<dbReference type="SUPFAM" id="SSF52540">
    <property type="entry name" value="P-loop containing nucleoside triphosphate hydrolases"/>
    <property type="match status" value="1"/>
</dbReference>
<dbReference type="PANTHER" id="PTHR10344:SF4">
    <property type="entry name" value="UMP-CMP KINASE 2, MITOCHONDRIAL"/>
    <property type="match status" value="1"/>
</dbReference>
<dbReference type="RefSeq" id="WP_283432217.1">
    <property type="nucleotide sequence ID" value="NZ_FXUG01000004.1"/>
</dbReference>
<dbReference type="EMBL" id="FXUG01000004">
    <property type="protein sequence ID" value="SMP52930.1"/>
    <property type="molecule type" value="Genomic_DNA"/>
</dbReference>
<evidence type="ECO:0000256" key="2">
    <source>
        <dbReference type="ARBA" id="ARBA00022679"/>
    </source>
</evidence>
<gene>
    <name evidence="8" type="primary">tmk</name>
    <name evidence="10" type="ORF">SAMN06265222_10424</name>
</gene>
<comment type="similarity">
    <text evidence="1 8">Belongs to the thymidylate kinase family.</text>
</comment>
<evidence type="ECO:0000313" key="11">
    <source>
        <dbReference type="Proteomes" id="UP001158067"/>
    </source>
</evidence>
<accession>A0ABY1PZH5</accession>
<evidence type="ECO:0000256" key="6">
    <source>
        <dbReference type="ARBA" id="ARBA00022840"/>
    </source>
</evidence>
<keyword evidence="4 8" id="KW-0547">Nucleotide-binding</keyword>
<evidence type="ECO:0000259" key="9">
    <source>
        <dbReference type="Pfam" id="PF02223"/>
    </source>
</evidence>
<dbReference type="EC" id="2.7.4.9" evidence="8"/>
<feature type="binding site" evidence="8">
    <location>
        <begin position="11"/>
        <end position="18"/>
    </location>
    <ligand>
        <name>ATP</name>
        <dbReference type="ChEBI" id="CHEBI:30616"/>
    </ligand>
</feature>
<dbReference type="HAMAP" id="MF_00165">
    <property type="entry name" value="Thymidylate_kinase"/>
    <property type="match status" value="1"/>
</dbReference>
<evidence type="ECO:0000313" key="10">
    <source>
        <dbReference type="EMBL" id="SMP52930.1"/>
    </source>
</evidence>
<dbReference type="InterPro" id="IPR039430">
    <property type="entry name" value="Thymidylate_kin-like_dom"/>
</dbReference>
<dbReference type="Proteomes" id="UP001158067">
    <property type="component" value="Unassembled WGS sequence"/>
</dbReference>
<evidence type="ECO:0000256" key="3">
    <source>
        <dbReference type="ARBA" id="ARBA00022727"/>
    </source>
</evidence>
<keyword evidence="6 8" id="KW-0067">ATP-binding</keyword>
<evidence type="ECO:0000256" key="8">
    <source>
        <dbReference type="HAMAP-Rule" id="MF_00165"/>
    </source>
</evidence>
<reference evidence="10 11" key="1">
    <citation type="submission" date="2017-05" db="EMBL/GenBank/DDBJ databases">
        <authorList>
            <person name="Varghese N."/>
            <person name="Submissions S."/>
        </authorList>
    </citation>
    <scope>NUCLEOTIDE SEQUENCE [LARGE SCALE GENOMIC DNA]</scope>
    <source>
        <strain evidence="10 11">DSM 25457</strain>
    </source>
</reference>
<evidence type="ECO:0000256" key="5">
    <source>
        <dbReference type="ARBA" id="ARBA00022777"/>
    </source>
</evidence>
<comment type="catalytic activity">
    <reaction evidence="7 8">
        <text>dTMP + ATP = dTDP + ADP</text>
        <dbReference type="Rhea" id="RHEA:13517"/>
        <dbReference type="ChEBI" id="CHEBI:30616"/>
        <dbReference type="ChEBI" id="CHEBI:58369"/>
        <dbReference type="ChEBI" id="CHEBI:63528"/>
        <dbReference type="ChEBI" id="CHEBI:456216"/>
        <dbReference type="EC" id="2.7.4.9"/>
    </reaction>
</comment>
<dbReference type="NCBIfam" id="TIGR00041">
    <property type="entry name" value="DTMP_kinase"/>
    <property type="match status" value="1"/>
</dbReference>
<organism evidence="10 11">
    <name type="scientific">Neorhodopirellula lusitana</name>
    <dbReference type="NCBI Taxonomy" id="445327"/>
    <lineage>
        <taxon>Bacteria</taxon>
        <taxon>Pseudomonadati</taxon>
        <taxon>Planctomycetota</taxon>
        <taxon>Planctomycetia</taxon>
        <taxon>Pirellulales</taxon>
        <taxon>Pirellulaceae</taxon>
        <taxon>Neorhodopirellula</taxon>
    </lineage>
</organism>
<feature type="domain" description="Thymidylate kinase-like" evidence="9">
    <location>
        <begin position="9"/>
        <end position="202"/>
    </location>
</feature>
<protein>
    <recommendedName>
        <fullName evidence="8">Thymidylate kinase</fullName>
        <ecNumber evidence="8">2.7.4.9</ecNumber>
    </recommendedName>
    <alternativeName>
        <fullName evidence="8">dTMP kinase</fullName>
    </alternativeName>
</protein>
<dbReference type="Pfam" id="PF02223">
    <property type="entry name" value="Thymidylate_kin"/>
    <property type="match status" value="1"/>
</dbReference>